<protein>
    <recommendedName>
        <fullName evidence="11">Pulmonary surfactant-associated protein B</fullName>
    </recommendedName>
    <alternativeName>
        <fullName evidence="12">Pulmonary surfactant-associated proteolipid SPL(Phe)</fullName>
    </alternativeName>
</protein>
<dbReference type="SMART" id="SM00162">
    <property type="entry name" value="SAPA"/>
    <property type="match status" value="1"/>
</dbReference>
<keyword evidence="17" id="KW-1185">Reference proteome</keyword>
<keyword evidence="9" id="KW-0325">Glycoprotein</keyword>
<dbReference type="InterPro" id="IPR051428">
    <property type="entry name" value="Sphingo_Act-Surfact_Prot"/>
</dbReference>
<evidence type="ECO:0000259" key="15">
    <source>
        <dbReference type="PROSITE" id="PS51110"/>
    </source>
</evidence>
<dbReference type="Pfam" id="PF03489">
    <property type="entry name" value="SapB_2"/>
    <property type="match status" value="1"/>
</dbReference>
<sequence>MAKSHLLLWLLLLSTLCGPGAAAVGTTLPLACAQGPVFWCQSLEQALQCRKLGHCLQEVWGHAGVDDLCQECEDITEILTKMTKEAIFQNMTQKFLEHECDLLPLKLLVPQCRHVLDLYFPLVIDYFQSQINPRAICKYLGLCRAGHPEPGQEPELPDPLLDQLVLPVLPEALQARPRPQTQALSEQQFPIPLPFCWLCRTLIKRIQAMIPKGVLAGAVAQVCHVVPLVAGGICQCLAQRYTVILLDSLMDHMLPQLVCGLVLRCSSENGNNPGLTALGSLPGEWLPQDSQCHLCMFVTTQAGNSSEQTAPEAMRQACLGSWMDRQKCEQFVEQHLLQLQSLMTRGWDARTTCQHQEELGLLSLLKQKEEWVGTGGLSPGPNSAINWPLFSSAAQGELSEAQ</sequence>
<gene>
    <name evidence="16" type="ORF">PAL_GLEAN10005186</name>
</gene>
<evidence type="ECO:0000313" key="16">
    <source>
        <dbReference type="EMBL" id="ELK07688.1"/>
    </source>
</evidence>
<evidence type="ECO:0000256" key="7">
    <source>
        <dbReference type="ARBA" id="ARBA00022737"/>
    </source>
</evidence>
<feature type="signal peptide" evidence="13">
    <location>
        <begin position="1"/>
        <end position="22"/>
    </location>
</feature>
<dbReference type="SUPFAM" id="SSF47862">
    <property type="entry name" value="Saposin"/>
    <property type="match status" value="2"/>
</dbReference>
<evidence type="ECO:0000256" key="6">
    <source>
        <dbReference type="ARBA" id="ARBA00022729"/>
    </source>
</evidence>
<dbReference type="FunCoup" id="L5KAZ6">
    <property type="interactions" value="32"/>
</dbReference>
<dbReference type="STRING" id="9402.L5KAZ6"/>
<dbReference type="Pfam" id="PF02199">
    <property type="entry name" value="SapA"/>
    <property type="match status" value="1"/>
</dbReference>
<keyword evidence="3" id="KW-0767">Surface film</keyword>
<dbReference type="GO" id="GO:0097208">
    <property type="term" value="C:alveolar lamellar body"/>
    <property type="evidence" value="ECO:0007669"/>
    <property type="project" value="TreeGrafter"/>
</dbReference>
<proteinExistence type="predicted"/>
<feature type="chain" id="PRO_5003968950" description="Pulmonary surfactant-associated protein B" evidence="13">
    <location>
        <begin position="23"/>
        <end position="402"/>
    </location>
</feature>
<keyword evidence="7" id="KW-0677">Repeat</keyword>
<dbReference type="GO" id="GO:0005771">
    <property type="term" value="C:multivesicular body"/>
    <property type="evidence" value="ECO:0007669"/>
    <property type="project" value="TreeGrafter"/>
</dbReference>
<feature type="domain" description="Saposin B-type" evidence="14">
    <location>
        <begin position="192"/>
        <end position="269"/>
    </location>
</feature>
<dbReference type="Gene3D" id="1.10.225.10">
    <property type="entry name" value="Saposin-like"/>
    <property type="match status" value="2"/>
</dbReference>
<evidence type="ECO:0000256" key="1">
    <source>
        <dbReference type="ARBA" id="ARBA00004364"/>
    </source>
</evidence>
<dbReference type="Proteomes" id="UP000010552">
    <property type="component" value="Unassembled WGS sequence"/>
</dbReference>
<dbReference type="SMART" id="SM00741">
    <property type="entry name" value="SapB"/>
    <property type="match status" value="3"/>
</dbReference>
<dbReference type="GO" id="GO:0005576">
    <property type="term" value="C:extracellular region"/>
    <property type="evidence" value="ECO:0007669"/>
    <property type="project" value="UniProtKB-SubCell"/>
</dbReference>
<evidence type="ECO:0000256" key="2">
    <source>
        <dbReference type="ARBA" id="ARBA00011748"/>
    </source>
</evidence>
<dbReference type="PANTHER" id="PTHR11480:SF33">
    <property type="entry name" value="PULMONARY SURFACTANT-ASSOCIATED PROTEIN B"/>
    <property type="match status" value="1"/>
</dbReference>
<comment type="subcellular location">
    <subcellularLocation>
        <location evidence="1">Secreted</location>
        <location evidence="1">Extracellular space</location>
        <location evidence="1">Surface film</location>
    </subcellularLocation>
</comment>
<keyword evidence="6 13" id="KW-0732">Signal</keyword>
<keyword evidence="5" id="KW-0305">Gaseous exchange</keyword>
<dbReference type="InterPro" id="IPR003119">
    <property type="entry name" value="SAP_A"/>
</dbReference>
<organism evidence="16 17">
    <name type="scientific">Pteropus alecto</name>
    <name type="common">Black flying fox</name>
    <dbReference type="NCBI Taxonomy" id="9402"/>
    <lineage>
        <taxon>Eukaryota</taxon>
        <taxon>Metazoa</taxon>
        <taxon>Chordata</taxon>
        <taxon>Craniata</taxon>
        <taxon>Vertebrata</taxon>
        <taxon>Euteleostomi</taxon>
        <taxon>Mammalia</taxon>
        <taxon>Eutheria</taxon>
        <taxon>Laurasiatheria</taxon>
        <taxon>Chiroptera</taxon>
        <taxon>Yinpterochiroptera</taxon>
        <taxon>Pteropodoidea</taxon>
        <taxon>Pteropodidae</taxon>
        <taxon>Pteropodinae</taxon>
        <taxon>Pteropus</taxon>
    </lineage>
</organism>
<name>L5KAZ6_PTEAL</name>
<feature type="domain" description="Saposin A-type" evidence="15">
    <location>
        <begin position="25"/>
        <end position="65"/>
    </location>
</feature>
<dbReference type="eggNOG" id="KOG1340">
    <property type="taxonomic scope" value="Eukaryota"/>
</dbReference>
<dbReference type="EMBL" id="KB030948">
    <property type="protein sequence ID" value="ELK07688.1"/>
    <property type="molecule type" value="Genomic_DNA"/>
</dbReference>
<keyword evidence="8" id="KW-1015">Disulfide bond</keyword>
<dbReference type="InterPro" id="IPR008139">
    <property type="entry name" value="SaposinB_dom"/>
</dbReference>
<evidence type="ECO:0000256" key="9">
    <source>
        <dbReference type="ARBA" id="ARBA00023180"/>
    </source>
</evidence>
<evidence type="ECO:0000256" key="12">
    <source>
        <dbReference type="ARBA" id="ARBA00041785"/>
    </source>
</evidence>
<dbReference type="PANTHER" id="PTHR11480">
    <property type="entry name" value="SAPOSIN-RELATED"/>
    <property type="match status" value="1"/>
</dbReference>
<dbReference type="InterPro" id="IPR011001">
    <property type="entry name" value="Saposin-like"/>
</dbReference>
<evidence type="ECO:0000256" key="13">
    <source>
        <dbReference type="SAM" id="SignalP"/>
    </source>
</evidence>
<dbReference type="AlphaFoldDB" id="L5KAZ6"/>
<evidence type="ECO:0000256" key="8">
    <source>
        <dbReference type="ARBA" id="ARBA00023157"/>
    </source>
</evidence>
<evidence type="ECO:0000256" key="11">
    <source>
        <dbReference type="ARBA" id="ARBA00041094"/>
    </source>
</evidence>
<feature type="domain" description="Saposin B-type" evidence="14">
    <location>
        <begin position="65"/>
        <end position="147"/>
    </location>
</feature>
<evidence type="ECO:0000256" key="3">
    <source>
        <dbReference type="ARBA" id="ARBA00022439"/>
    </source>
</evidence>
<dbReference type="GO" id="GO:0007585">
    <property type="term" value="P:respiratory gaseous exchange by respiratory system"/>
    <property type="evidence" value="ECO:0007669"/>
    <property type="project" value="UniProtKB-KW"/>
</dbReference>
<comment type="function">
    <text evidence="10">Pulmonary surfactant-associated proteins promote alveolar stability by lowering the surface tension at the air-liquid interface in the peripheral air spaces. SP-B increases the collapse pressure of palmitic acid to nearly 70 millinewtons per meter.</text>
</comment>
<dbReference type="InterPro" id="IPR008138">
    <property type="entry name" value="SapB_2"/>
</dbReference>
<evidence type="ECO:0000256" key="10">
    <source>
        <dbReference type="ARBA" id="ARBA00037221"/>
    </source>
</evidence>
<evidence type="ECO:0000313" key="17">
    <source>
        <dbReference type="Proteomes" id="UP000010552"/>
    </source>
</evidence>
<evidence type="ECO:0000256" key="5">
    <source>
        <dbReference type="ARBA" id="ARBA00022713"/>
    </source>
</evidence>
<dbReference type="FunFam" id="1.10.225.10:FF:000008">
    <property type="entry name" value="Pulmonary surfactant-associated protein B"/>
    <property type="match status" value="1"/>
</dbReference>
<accession>L5KAZ6</accession>
<dbReference type="InParanoid" id="L5KAZ6"/>
<evidence type="ECO:0000259" key="14">
    <source>
        <dbReference type="PROSITE" id="PS50015"/>
    </source>
</evidence>
<dbReference type="PROSITE" id="PS51110">
    <property type="entry name" value="SAP_A"/>
    <property type="match status" value="1"/>
</dbReference>
<keyword evidence="4" id="KW-0964">Secreted</keyword>
<dbReference type="PROSITE" id="PS50015">
    <property type="entry name" value="SAP_B"/>
    <property type="match status" value="2"/>
</dbReference>
<evidence type="ECO:0000256" key="4">
    <source>
        <dbReference type="ARBA" id="ARBA00022525"/>
    </source>
</evidence>
<comment type="subunit">
    <text evidence="2">Homodimer; disulfide-linked.</text>
</comment>
<reference evidence="17" key="1">
    <citation type="journal article" date="2013" name="Science">
        <title>Comparative analysis of bat genomes provides insight into the evolution of flight and immunity.</title>
        <authorList>
            <person name="Zhang G."/>
            <person name="Cowled C."/>
            <person name="Shi Z."/>
            <person name="Huang Z."/>
            <person name="Bishop-Lilly K.A."/>
            <person name="Fang X."/>
            <person name="Wynne J.W."/>
            <person name="Xiong Z."/>
            <person name="Baker M.L."/>
            <person name="Zhao W."/>
            <person name="Tachedjian M."/>
            <person name="Zhu Y."/>
            <person name="Zhou P."/>
            <person name="Jiang X."/>
            <person name="Ng J."/>
            <person name="Yang L."/>
            <person name="Wu L."/>
            <person name="Xiao J."/>
            <person name="Feng Y."/>
            <person name="Chen Y."/>
            <person name="Sun X."/>
            <person name="Zhang Y."/>
            <person name="Marsh G.A."/>
            <person name="Crameri G."/>
            <person name="Broder C.C."/>
            <person name="Frey K.G."/>
            <person name="Wang L.F."/>
            <person name="Wang J."/>
        </authorList>
    </citation>
    <scope>NUCLEOTIDE SEQUENCE [LARGE SCALE GENOMIC DNA]</scope>
</reference>